<reference evidence="2" key="1">
    <citation type="submission" date="2022-11" db="UniProtKB">
        <authorList>
            <consortium name="WormBaseParasite"/>
        </authorList>
    </citation>
    <scope>IDENTIFICATION</scope>
</reference>
<accession>A0A914Y411</accession>
<proteinExistence type="predicted"/>
<sequence>MKCVNVTVAMIKLMDHFTAWFDSTLQEVHVEQTDNYNLVYKGNRITTIKPYIEAYIECPFGAFDKVSEVLENLGMIKYDIVAGNC</sequence>
<dbReference type="Proteomes" id="UP000887577">
    <property type="component" value="Unplaced"/>
</dbReference>
<evidence type="ECO:0000313" key="1">
    <source>
        <dbReference type="Proteomes" id="UP000887577"/>
    </source>
</evidence>
<dbReference type="AlphaFoldDB" id="A0A914Y411"/>
<protein>
    <submittedName>
        <fullName evidence="2">Uncharacterized protein</fullName>
    </submittedName>
</protein>
<name>A0A914Y411_9BILA</name>
<organism evidence="1 2">
    <name type="scientific">Panagrolaimus superbus</name>
    <dbReference type="NCBI Taxonomy" id="310955"/>
    <lineage>
        <taxon>Eukaryota</taxon>
        <taxon>Metazoa</taxon>
        <taxon>Ecdysozoa</taxon>
        <taxon>Nematoda</taxon>
        <taxon>Chromadorea</taxon>
        <taxon>Rhabditida</taxon>
        <taxon>Tylenchina</taxon>
        <taxon>Panagrolaimomorpha</taxon>
        <taxon>Panagrolaimoidea</taxon>
        <taxon>Panagrolaimidae</taxon>
        <taxon>Panagrolaimus</taxon>
    </lineage>
</organism>
<keyword evidence="1" id="KW-1185">Reference proteome</keyword>
<dbReference type="WBParaSite" id="PSU_v2.g13515.t1">
    <property type="protein sequence ID" value="PSU_v2.g13515.t1"/>
    <property type="gene ID" value="PSU_v2.g13515"/>
</dbReference>
<evidence type="ECO:0000313" key="2">
    <source>
        <dbReference type="WBParaSite" id="PSU_v2.g13515.t1"/>
    </source>
</evidence>